<dbReference type="STRING" id="1302690.BUE76_06090"/>
<accession>A0A1M4X621</accession>
<organism evidence="1 2">
    <name type="scientific">Cnuella takakiae</name>
    <dbReference type="NCBI Taxonomy" id="1302690"/>
    <lineage>
        <taxon>Bacteria</taxon>
        <taxon>Pseudomonadati</taxon>
        <taxon>Bacteroidota</taxon>
        <taxon>Chitinophagia</taxon>
        <taxon>Chitinophagales</taxon>
        <taxon>Chitinophagaceae</taxon>
        <taxon>Cnuella</taxon>
    </lineage>
</organism>
<dbReference type="PANTHER" id="PTHR34352">
    <property type="entry name" value="PROTEIN YHFA"/>
    <property type="match status" value="1"/>
</dbReference>
<proteinExistence type="predicted"/>
<gene>
    <name evidence="1" type="ORF">SAMN05444008_103263</name>
</gene>
<dbReference type="Proteomes" id="UP000184368">
    <property type="component" value="Unassembled WGS sequence"/>
</dbReference>
<dbReference type="Pfam" id="PF02566">
    <property type="entry name" value="OsmC"/>
    <property type="match status" value="1"/>
</dbReference>
<keyword evidence="2" id="KW-1185">Reference proteome</keyword>
<name>A0A1M4X621_9BACT</name>
<reference evidence="1 2" key="1">
    <citation type="submission" date="2016-11" db="EMBL/GenBank/DDBJ databases">
        <authorList>
            <person name="Jaros S."/>
            <person name="Januszkiewicz K."/>
            <person name="Wedrychowicz H."/>
        </authorList>
    </citation>
    <scope>NUCLEOTIDE SEQUENCE [LARGE SCALE GENOMIC DNA]</scope>
    <source>
        <strain evidence="1 2">DSM 26897</strain>
    </source>
</reference>
<dbReference type="RefSeq" id="WP_073040832.1">
    <property type="nucleotide sequence ID" value="NZ_FQUO01000003.1"/>
</dbReference>
<dbReference type="Gene3D" id="3.30.300.20">
    <property type="match status" value="1"/>
</dbReference>
<sequence length="129" mass="14314">METTTVWKSAHAFTSTYNNSTIEIDGNGYSPKALLLTGLAGCTGIDLVDLLEKMRVPHGGVEIKVQTEQTSEHPRVFKDIHIVYRVKTGAENRDKVKKAIDLSLEKYCGVSAMLQKNSKIDYSIELLEA</sequence>
<dbReference type="InterPro" id="IPR003718">
    <property type="entry name" value="OsmC/Ohr_fam"/>
</dbReference>
<evidence type="ECO:0000313" key="2">
    <source>
        <dbReference type="Proteomes" id="UP000184368"/>
    </source>
</evidence>
<dbReference type="OrthoDB" id="9804010at2"/>
<dbReference type="PANTHER" id="PTHR34352:SF1">
    <property type="entry name" value="PROTEIN YHFA"/>
    <property type="match status" value="1"/>
</dbReference>
<dbReference type="AlphaFoldDB" id="A0A1M4X621"/>
<dbReference type="InterPro" id="IPR036102">
    <property type="entry name" value="OsmC/Ohrsf"/>
</dbReference>
<protein>
    <submittedName>
        <fullName evidence="1">Putative redox protein</fullName>
    </submittedName>
</protein>
<dbReference type="SUPFAM" id="SSF82784">
    <property type="entry name" value="OsmC-like"/>
    <property type="match status" value="1"/>
</dbReference>
<dbReference type="InterPro" id="IPR015946">
    <property type="entry name" value="KH_dom-like_a/b"/>
</dbReference>
<evidence type="ECO:0000313" key="1">
    <source>
        <dbReference type="EMBL" id="SHE88968.1"/>
    </source>
</evidence>
<dbReference type="EMBL" id="FQUO01000003">
    <property type="protein sequence ID" value="SHE88968.1"/>
    <property type="molecule type" value="Genomic_DNA"/>
</dbReference>